<accession>A0A5M3XPZ9</accession>
<dbReference type="Gene3D" id="1.10.150.240">
    <property type="entry name" value="Putative phosphatase, domain 2"/>
    <property type="match status" value="1"/>
</dbReference>
<proteinExistence type="predicted"/>
<dbReference type="InterPro" id="IPR051540">
    <property type="entry name" value="S-2-haloacid_dehalogenase"/>
</dbReference>
<gene>
    <name evidence="2" type="ORF">Aple_057990</name>
</gene>
<dbReference type="SUPFAM" id="SSF56784">
    <property type="entry name" value="HAD-like"/>
    <property type="match status" value="1"/>
</dbReference>
<dbReference type="SFLD" id="SFLDG01129">
    <property type="entry name" value="C1.5:_HAD__Beta-PGM__Phosphata"/>
    <property type="match status" value="1"/>
</dbReference>
<dbReference type="InterPro" id="IPR036412">
    <property type="entry name" value="HAD-like_sf"/>
</dbReference>
<organism evidence="2 3">
    <name type="scientific">Acrocarpospora pleiomorpha</name>
    <dbReference type="NCBI Taxonomy" id="90975"/>
    <lineage>
        <taxon>Bacteria</taxon>
        <taxon>Bacillati</taxon>
        <taxon>Actinomycetota</taxon>
        <taxon>Actinomycetes</taxon>
        <taxon>Streptosporangiales</taxon>
        <taxon>Streptosporangiaceae</taxon>
        <taxon>Acrocarpospora</taxon>
    </lineage>
</organism>
<evidence type="ECO:0000313" key="2">
    <source>
        <dbReference type="EMBL" id="GES22900.1"/>
    </source>
</evidence>
<dbReference type="PANTHER" id="PTHR43316:SF8">
    <property type="entry name" value="HAD FAMILY HYDROLASE"/>
    <property type="match status" value="1"/>
</dbReference>
<dbReference type="Proteomes" id="UP000377595">
    <property type="component" value="Unassembled WGS sequence"/>
</dbReference>
<dbReference type="PANTHER" id="PTHR43316">
    <property type="entry name" value="HYDROLASE, HALOACID DELAHOGENASE-RELATED"/>
    <property type="match status" value="1"/>
</dbReference>
<keyword evidence="1" id="KW-0378">Hydrolase</keyword>
<reference evidence="2 3" key="1">
    <citation type="submission" date="2019-10" db="EMBL/GenBank/DDBJ databases">
        <title>Whole genome shotgun sequence of Acrocarpospora pleiomorpha NBRC 16267.</title>
        <authorList>
            <person name="Ichikawa N."/>
            <person name="Kimura A."/>
            <person name="Kitahashi Y."/>
            <person name="Komaki H."/>
            <person name="Oguchi A."/>
        </authorList>
    </citation>
    <scope>NUCLEOTIDE SEQUENCE [LARGE SCALE GENOMIC DNA]</scope>
    <source>
        <strain evidence="2 3">NBRC 16267</strain>
    </source>
</reference>
<dbReference type="Pfam" id="PF00702">
    <property type="entry name" value="Hydrolase"/>
    <property type="match status" value="1"/>
</dbReference>
<sequence>MGADVRRDGQVLIFDADDTLWENNILFERVIDDFFEWLAHPTLAKPEIRAILDDIERANAVVHGYGSKVFLRSLAECLEQLNERPATIEEQRRIEQLAVRLIRGEIELIPGVADTLADLGQRHRLLLLTKGDPAEQQRKLDASQLARHFGNIHIVPEKGVEVYQRLAREHSLALPSTWMIGNSPKSDIGPARQAGMNAVFIPHEHTWVLEHAELDPHDQGVLRLTRFPELLDHF</sequence>
<dbReference type="InterPro" id="IPR023214">
    <property type="entry name" value="HAD_sf"/>
</dbReference>
<dbReference type="AlphaFoldDB" id="A0A5M3XPZ9"/>
<dbReference type="SFLD" id="SFLDS00003">
    <property type="entry name" value="Haloacid_Dehalogenase"/>
    <property type="match status" value="1"/>
</dbReference>
<dbReference type="GO" id="GO:0016787">
    <property type="term" value="F:hydrolase activity"/>
    <property type="evidence" value="ECO:0007669"/>
    <property type="project" value="UniProtKB-KW"/>
</dbReference>
<dbReference type="EMBL" id="BLAF01000035">
    <property type="protein sequence ID" value="GES22900.1"/>
    <property type="molecule type" value="Genomic_DNA"/>
</dbReference>
<keyword evidence="3" id="KW-1185">Reference proteome</keyword>
<evidence type="ECO:0000256" key="1">
    <source>
        <dbReference type="ARBA" id="ARBA00022801"/>
    </source>
</evidence>
<dbReference type="Gene3D" id="3.40.50.1000">
    <property type="entry name" value="HAD superfamily/HAD-like"/>
    <property type="match status" value="1"/>
</dbReference>
<name>A0A5M3XPZ9_9ACTN</name>
<dbReference type="InterPro" id="IPR023198">
    <property type="entry name" value="PGP-like_dom2"/>
</dbReference>
<evidence type="ECO:0000313" key="3">
    <source>
        <dbReference type="Proteomes" id="UP000377595"/>
    </source>
</evidence>
<comment type="caution">
    <text evidence="2">The sequence shown here is derived from an EMBL/GenBank/DDBJ whole genome shotgun (WGS) entry which is preliminary data.</text>
</comment>
<protein>
    <submittedName>
        <fullName evidence="2">Haloacid dehalogenase</fullName>
    </submittedName>
</protein>